<dbReference type="EMBL" id="JBHRTP010000036">
    <property type="protein sequence ID" value="MFC3108718.1"/>
    <property type="molecule type" value="Genomic_DNA"/>
</dbReference>
<dbReference type="SUPFAM" id="SSF55874">
    <property type="entry name" value="ATPase domain of HSP90 chaperone/DNA topoisomerase II/histidine kinase"/>
    <property type="match status" value="1"/>
</dbReference>
<evidence type="ECO:0000256" key="13">
    <source>
        <dbReference type="ARBA" id="ARBA00023136"/>
    </source>
</evidence>
<reference evidence="21" key="1">
    <citation type="journal article" date="2019" name="Int. J. Syst. Evol. Microbiol.">
        <title>The Global Catalogue of Microorganisms (GCM) 10K type strain sequencing project: providing services to taxonomists for standard genome sequencing and annotation.</title>
        <authorList>
            <consortium name="The Broad Institute Genomics Platform"/>
            <consortium name="The Broad Institute Genome Sequencing Center for Infectious Disease"/>
            <person name="Wu L."/>
            <person name="Ma J."/>
        </authorList>
    </citation>
    <scope>NUCLEOTIDE SEQUENCE [LARGE SCALE GENOMIC DNA]</scope>
    <source>
        <strain evidence="21">KCTC 42986</strain>
    </source>
</reference>
<dbReference type="InterPro" id="IPR005467">
    <property type="entry name" value="His_kinase_dom"/>
</dbReference>
<gene>
    <name evidence="20" type="ORF">ACFOFO_12220</name>
</gene>
<evidence type="ECO:0000256" key="8">
    <source>
        <dbReference type="ARBA" id="ARBA00022692"/>
    </source>
</evidence>
<evidence type="ECO:0000259" key="17">
    <source>
        <dbReference type="PROSITE" id="PS50109"/>
    </source>
</evidence>
<dbReference type="Proteomes" id="UP001595530">
    <property type="component" value="Unassembled WGS sequence"/>
</dbReference>
<keyword evidence="21" id="KW-1185">Reference proteome</keyword>
<name>A0ABV7F3M8_9BURK</name>
<dbReference type="SUPFAM" id="SSF47226">
    <property type="entry name" value="Histidine-containing phosphotransfer domain, HPT domain"/>
    <property type="match status" value="1"/>
</dbReference>
<keyword evidence="4" id="KW-1003">Cell membrane</keyword>
<dbReference type="GO" id="GO:0005524">
    <property type="term" value="F:ATP binding"/>
    <property type="evidence" value="ECO:0007669"/>
    <property type="project" value="UniProtKB-KW"/>
</dbReference>
<organism evidence="20 21">
    <name type="scientific">Undibacterium arcticum</name>
    <dbReference type="NCBI Taxonomy" id="1762892"/>
    <lineage>
        <taxon>Bacteria</taxon>
        <taxon>Pseudomonadati</taxon>
        <taxon>Pseudomonadota</taxon>
        <taxon>Betaproteobacteria</taxon>
        <taxon>Burkholderiales</taxon>
        <taxon>Oxalobacteraceae</taxon>
        <taxon>Undibacterium</taxon>
    </lineage>
</organism>
<dbReference type="PROSITE" id="PS50110">
    <property type="entry name" value="RESPONSE_REGULATORY"/>
    <property type="match status" value="1"/>
</dbReference>
<evidence type="ECO:0000256" key="14">
    <source>
        <dbReference type="PROSITE-ProRule" id="PRU00110"/>
    </source>
</evidence>
<dbReference type="SMART" id="SM00388">
    <property type="entry name" value="HisKA"/>
    <property type="match status" value="1"/>
</dbReference>
<dbReference type="InterPro" id="IPR011006">
    <property type="entry name" value="CheY-like_superfamily"/>
</dbReference>
<dbReference type="CDD" id="cd16922">
    <property type="entry name" value="HATPase_EvgS-ArcB-TorS-like"/>
    <property type="match status" value="1"/>
</dbReference>
<dbReference type="Gene3D" id="1.20.120.160">
    <property type="entry name" value="HPT domain"/>
    <property type="match status" value="1"/>
</dbReference>
<feature type="domain" description="Histidine kinase" evidence="17">
    <location>
        <begin position="206"/>
        <end position="427"/>
    </location>
</feature>
<evidence type="ECO:0000256" key="12">
    <source>
        <dbReference type="ARBA" id="ARBA00023012"/>
    </source>
</evidence>
<feature type="modified residue" description="Phosphohistidine" evidence="14">
    <location>
        <position position="647"/>
    </location>
</feature>
<dbReference type="CDD" id="cd17546">
    <property type="entry name" value="REC_hyHK_CKI1_RcsC-like"/>
    <property type="match status" value="1"/>
</dbReference>
<evidence type="ECO:0000313" key="21">
    <source>
        <dbReference type="Proteomes" id="UP001595530"/>
    </source>
</evidence>
<protein>
    <recommendedName>
        <fullName evidence="3">histidine kinase</fullName>
        <ecNumber evidence="3">2.7.13.3</ecNumber>
    </recommendedName>
</protein>
<dbReference type="Pfam" id="PF01627">
    <property type="entry name" value="Hpt"/>
    <property type="match status" value="1"/>
</dbReference>
<evidence type="ECO:0000256" key="9">
    <source>
        <dbReference type="ARBA" id="ARBA00022777"/>
    </source>
</evidence>
<accession>A0ABV7F3M8</accession>
<dbReference type="SMART" id="SM00073">
    <property type="entry name" value="HPT"/>
    <property type="match status" value="1"/>
</dbReference>
<evidence type="ECO:0000256" key="2">
    <source>
        <dbReference type="ARBA" id="ARBA00004429"/>
    </source>
</evidence>
<dbReference type="CDD" id="cd00082">
    <property type="entry name" value="HisKA"/>
    <property type="match status" value="1"/>
</dbReference>
<dbReference type="InterPro" id="IPR036890">
    <property type="entry name" value="HATPase_C_sf"/>
</dbReference>
<dbReference type="InterPro" id="IPR036641">
    <property type="entry name" value="HPT_dom_sf"/>
</dbReference>
<feature type="transmembrane region" description="Helical" evidence="16">
    <location>
        <begin position="113"/>
        <end position="130"/>
    </location>
</feature>
<feature type="transmembrane region" description="Helical" evidence="16">
    <location>
        <begin position="56"/>
        <end position="78"/>
    </location>
</feature>
<dbReference type="InterPro" id="IPR003594">
    <property type="entry name" value="HATPase_dom"/>
</dbReference>
<evidence type="ECO:0000256" key="1">
    <source>
        <dbReference type="ARBA" id="ARBA00000085"/>
    </source>
</evidence>
<dbReference type="SUPFAM" id="SSF47384">
    <property type="entry name" value="Homodimeric domain of signal transducing histidine kinase"/>
    <property type="match status" value="1"/>
</dbReference>
<dbReference type="SUPFAM" id="SSF52172">
    <property type="entry name" value="CheY-like"/>
    <property type="match status" value="1"/>
</dbReference>
<comment type="catalytic activity">
    <reaction evidence="1">
        <text>ATP + protein L-histidine = ADP + protein N-phospho-L-histidine.</text>
        <dbReference type="EC" id="2.7.13.3"/>
    </reaction>
</comment>
<evidence type="ECO:0000256" key="4">
    <source>
        <dbReference type="ARBA" id="ARBA00022475"/>
    </source>
</evidence>
<evidence type="ECO:0000256" key="5">
    <source>
        <dbReference type="ARBA" id="ARBA00022519"/>
    </source>
</evidence>
<evidence type="ECO:0000259" key="18">
    <source>
        <dbReference type="PROSITE" id="PS50110"/>
    </source>
</evidence>
<dbReference type="InterPro" id="IPR008207">
    <property type="entry name" value="Sig_transdc_His_kin_Hpt_dom"/>
</dbReference>
<evidence type="ECO:0000256" key="10">
    <source>
        <dbReference type="ARBA" id="ARBA00022840"/>
    </source>
</evidence>
<keyword evidence="10 20" id="KW-0067">ATP-binding</keyword>
<dbReference type="PROSITE" id="PS50894">
    <property type="entry name" value="HPT"/>
    <property type="match status" value="1"/>
</dbReference>
<dbReference type="EC" id="2.7.13.3" evidence="3"/>
<feature type="transmembrane region" description="Helical" evidence="16">
    <location>
        <begin position="137"/>
        <end position="158"/>
    </location>
</feature>
<evidence type="ECO:0000256" key="7">
    <source>
        <dbReference type="ARBA" id="ARBA00022679"/>
    </source>
</evidence>
<keyword evidence="5" id="KW-0997">Cell inner membrane</keyword>
<feature type="modified residue" description="4-aspartylphosphate" evidence="15">
    <location>
        <position position="497"/>
    </location>
</feature>
<evidence type="ECO:0000256" key="11">
    <source>
        <dbReference type="ARBA" id="ARBA00022989"/>
    </source>
</evidence>
<dbReference type="Gene3D" id="3.30.565.10">
    <property type="entry name" value="Histidine kinase-like ATPase, C-terminal domain"/>
    <property type="match status" value="1"/>
</dbReference>
<feature type="transmembrane region" description="Helical" evidence="16">
    <location>
        <begin position="32"/>
        <end position="50"/>
    </location>
</feature>
<evidence type="ECO:0000256" key="6">
    <source>
        <dbReference type="ARBA" id="ARBA00022553"/>
    </source>
</evidence>
<dbReference type="InterPro" id="IPR001789">
    <property type="entry name" value="Sig_transdc_resp-reg_receiver"/>
</dbReference>
<dbReference type="Pfam" id="PF00512">
    <property type="entry name" value="HisKA"/>
    <property type="match status" value="1"/>
</dbReference>
<keyword evidence="12" id="KW-0902">Two-component regulatory system</keyword>
<dbReference type="PROSITE" id="PS50109">
    <property type="entry name" value="HIS_KIN"/>
    <property type="match status" value="1"/>
</dbReference>
<dbReference type="InterPro" id="IPR003661">
    <property type="entry name" value="HisK_dim/P_dom"/>
</dbReference>
<dbReference type="Pfam" id="PF00072">
    <property type="entry name" value="Response_reg"/>
    <property type="match status" value="1"/>
</dbReference>
<dbReference type="SMART" id="SM00448">
    <property type="entry name" value="REC"/>
    <property type="match status" value="1"/>
</dbReference>
<dbReference type="PANTHER" id="PTHR43047:SF64">
    <property type="entry name" value="HISTIDINE KINASE CONTAINING CHEY-HOMOLOGOUS RECEIVER DOMAIN AND PAS DOMAIN-RELATED"/>
    <property type="match status" value="1"/>
</dbReference>
<dbReference type="Pfam" id="PF02518">
    <property type="entry name" value="HATPase_c"/>
    <property type="match status" value="1"/>
</dbReference>
<keyword evidence="13 16" id="KW-0472">Membrane</keyword>
<dbReference type="PANTHER" id="PTHR43047">
    <property type="entry name" value="TWO-COMPONENT HISTIDINE PROTEIN KINASE"/>
    <property type="match status" value="1"/>
</dbReference>
<keyword evidence="8 16" id="KW-0812">Transmembrane</keyword>
<feature type="domain" description="Response regulatory" evidence="18">
    <location>
        <begin position="448"/>
        <end position="563"/>
    </location>
</feature>
<dbReference type="Gene3D" id="1.10.287.130">
    <property type="match status" value="1"/>
</dbReference>
<comment type="caution">
    <text evidence="20">The sequence shown here is derived from an EMBL/GenBank/DDBJ whole genome shotgun (WGS) entry which is preliminary data.</text>
</comment>
<dbReference type="PRINTS" id="PR00344">
    <property type="entry name" value="BCTRLSENSOR"/>
</dbReference>
<evidence type="ECO:0000313" key="20">
    <source>
        <dbReference type="EMBL" id="MFC3108718.1"/>
    </source>
</evidence>
<dbReference type="InterPro" id="IPR004358">
    <property type="entry name" value="Sig_transdc_His_kin-like_C"/>
</dbReference>
<proteinExistence type="predicted"/>
<feature type="domain" description="HPt" evidence="19">
    <location>
        <begin position="608"/>
        <end position="702"/>
    </location>
</feature>
<dbReference type="SMART" id="SM00387">
    <property type="entry name" value="HATPase_c"/>
    <property type="match status" value="1"/>
</dbReference>
<dbReference type="InterPro" id="IPR036097">
    <property type="entry name" value="HisK_dim/P_sf"/>
</dbReference>
<keyword evidence="11 16" id="KW-1133">Transmembrane helix</keyword>
<keyword evidence="9" id="KW-0418">Kinase</keyword>
<comment type="subcellular location">
    <subcellularLocation>
        <location evidence="2">Cell inner membrane</location>
        <topology evidence="2">Multi-pass membrane protein</topology>
    </subcellularLocation>
</comment>
<keyword evidence="7" id="KW-0808">Transferase</keyword>
<keyword evidence="6 15" id="KW-0597">Phosphoprotein</keyword>
<evidence type="ECO:0000259" key="19">
    <source>
        <dbReference type="PROSITE" id="PS50894"/>
    </source>
</evidence>
<dbReference type="Gene3D" id="3.40.50.2300">
    <property type="match status" value="1"/>
</dbReference>
<evidence type="ECO:0000256" key="16">
    <source>
        <dbReference type="SAM" id="Phobius"/>
    </source>
</evidence>
<feature type="transmembrane region" description="Helical" evidence="16">
    <location>
        <begin position="90"/>
        <end position="107"/>
    </location>
</feature>
<sequence length="710" mass="77456">MEKVVRMTTGGKATTNMTDVESSVRVQAKVRVTVGFPVLLFGLVAVWYWGTPYGANGFIAVGVIAILHALYMFSTLWLVTRMRQPSTARALVIGTAILDPLLLSGWLTMTGETGALFVCFYLFTILGFGFRTGRRAMWICQAASLTGFAMVLVIAPIWREHPIMGLSLFTVLVVVPLYASGLIKNLRDAHARAEYESQAKSQLLAKVSHELRTPLSGIVASAQLISAEAMDARLVKRADIILRLSNDLLLEINDLLDSAKFEANALILASTLFDLHDVMEHIRFTFASTAEAKNISFTVTVDPDIKSMVQGDAHYLSRVLKNLAGNAVKFTDVGKVEINLQLLEKIDDVYRIRFSVQDTGIGIPQELHQQIFEPFFQASAGAARRYGGTGLGMSLAKEVVTLMGSEIMVQSEPGTGSLFYFDVNLPVVVRAPQESADVAAVPVLCGKRVLIADDNATNLILIQELLEGDRHVVTVASSGEEALTLLNSQVFDVIFIDYNMGDMDGAQVFQIYQFGKLATAPVFFLTADTTATTSAKLQDIGAAGVLHKPITRDELRQAIAQACGEDGMPAQSRPTPSTQASLSATFTSISPQYLDLAVLEDLQTCSQRPGFFAEILRSATMDMERNCSALLEALAAKDITQIHDSAHALSGISVSVGAVRLASLASKLMRIDRWELRAAKEDYWTLEIAQATNRSVHDLRAILRDQTIMH</sequence>
<evidence type="ECO:0000256" key="3">
    <source>
        <dbReference type="ARBA" id="ARBA00012438"/>
    </source>
</evidence>
<evidence type="ECO:0000256" key="15">
    <source>
        <dbReference type="PROSITE-ProRule" id="PRU00169"/>
    </source>
</evidence>
<keyword evidence="10 20" id="KW-0547">Nucleotide-binding</keyword>